<keyword evidence="1 3" id="KW-0238">DNA-binding</keyword>
<dbReference type="SUPFAM" id="SSF46955">
    <property type="entry name" value="Putative DNA-binding domain"/>
    <property type="match status" value="1"/>
</dbReference>
<keyword evidence="4" id="KW-1185">Reference proteome</keyword>
<dbReference type="GO" id="GO:0003700">
    <property type="term" value="F:DNA-binding transcription factor activity"/>
    <property type="evidence" value="ECO:0007669"/>
    <property type="project" value="InterPro"/>
</dbReference>
<organism evidence="3 4">
    <name type="scientific">Lentzea albida</name>
    <dbReference type="NCBI Taxonomy" id="65499"/>
    <lineage>
        <taxon>Bacteria</taxon>
        <taxon>Bacillati</taxon>
        <taxon>Actinomycetota</taxon>
        <taxon>Actinomycetes</taxon>
        <taxon>Pseudonocardiales</taxon>
        <taxon>Pseudonocardiaceae</taxon>
        <taxon>Lentzea</taxon>
    </lineage>
</organism>
<name>A0A1H9K555_9PSEU</name>
<feature type="domain" description="HTH merR-type" evidence="2">
    <location>
        <begin position="1"/>
        <end position="58"/>
    </location>
</feature>
<dbReference type="PANTHER" id="PTHR30204">
    <property type="entry name" value="REDOX-CYCLING DRUG-SENSING TRANSCRIPTIONAL ACTIVATOR SOXR"/>
    <property type="match status" value="1"/>
</dbReference>
<dbReference type="STRING" id="65499.SAMN04488000_105178"/>
<dbReference type="PROSITE" id="PS00552">
    <property type="entry name" value="HTH_MERR_1"/>
    <property type="match status" value="1"/>
</dbReference>
<dbReference type="PRINTS" id="PR00040">
    <property type="entry name" value="HTHMERR"/>
</dbReference>
<evidence type="ECO:0000256" key="1">
    <source>
        <dbReference type="ARBA" id="ARBA00023125"/>
    </source>
</evidence>
<dbReference type="SMART" id="SM00422">
    <property type="entry name" value="HTH_MERR"/>
    <property type="match status" value="1"/>
</dbReference>
<dbReference type="RefSeq" id="WP_089916209.1">
    <property type="nucleotide sequence ID" value="NZ_FOFV01000005.1"/>
</dbReference>
<evidence type="ECO:0000313" key="3">
    <source>
        <dbReference type="EMBL" id="SEQ94168.1"/>
    </source>
</evidence>
<reference evidence="4" key="1">
    <citation type="submission" date="2016-10" db="EMBL/GenBank/DDBJ databases">
        <authorList>
            <person name="Varghese N."/>
            <person name="Submissions S."/>
        </authorList>
    </citation>
    <scope>NUCLEOTIDE SEQUENCE [LARGE SCALE GENOMIC DNA]</scope>
    <source>
        <strain evidence="4">DSM 44437</strain>
    </source>
</reference>
<dbReference type="PANTHER" id="PTHR30204:SF97">
    <property type="entry name" value="MERR FAMILY REGULATORY PROTEIN"/>
    <property type="match status" value="1"/>
</dbReference>
<gene>
    <name evidence="3" type="ORF">SAMN04488000_105178</name>
</gene>
<dbReference type="InterPro" id="IPR047057">
    <property type="entry name" value="MerR_fam"/>
</dbReference>
<dbReference type="EMBL" id="FOFV01000005">
    <property type="protein sequence ID" value="SEQ94168.1"/>
    <property type="molecule type" value="Genomic_DNA"/>
</dbReference>
<dbReference type="OrthoDB" id="5296483at2"/>
<dbReference type="InterPro" id="IPR000551">
    <property type="entry name" value="MerR-type_HTH_dom"/>
</dbReference>
<dbReference type="AlphaFoldDB" id="A0A1H9K555"/>
<dbReference type="PROSITE" id="PS50937">
    <property type="entry name" value="HTH_MERR_2"/>
    <property type="match status" value="1"/>
</dbReference>
<sequence length="130" mass="14147">MRIGELAGRADVSTRALRYYEEQGLLESGRTVSGQRVYPESAVDRVRLIQELFTAGLSSRLIVTLLPAIDARRIDPELLQRLVGERAAIEAKLVGLQAAARRLDLLIDLATHPDTTSCPASLEQGAAQPV</sequence>
<dbReference type="GO" id="GO:0003677">
    <property type="term" value="F:DNA binding"/>
    <property type="evidence" value="ECO:0007669"/>
    <property type="project" value="UniProtKB-KW"/>
</dbReference>
<evidence type="ECO:0000313" key="4">
    <source>
        <dbReference type="Proteomes" id="UP000199503"/>
    </source>
</evidence>
<proteinExistence type="predicted"/>
<protein>
    <submittedName>
        <fullName evidence="3">DNA-binding transcriptional regulator, MerR family</fullName>
    </submittedName>
</protein>
<dbReference type="Pfam" id="PF13411">
    <property type="entry name" value="MerR_1"/>
    <property type="match status" value="1"/>
</dbReference>
<evidence type="ECO:0000259" key="2">
    <source>
        <dbReference type="PROSITE" id="PS50937"/>
    </source>
</evidence>
<dbReference type="InterPro" id="IPR009061">
    <property type="entry name" value="DNA-bd_dom_put_sf"/>
</dbReference>
<dbReference type="Gene3D" id="1.10.1660.10">
    <property type="match status" value="1"/>
</dbReference>
<accession>A0A1H9K555</accession>
<dbReference type="Proteomes" id="UP000199503">
    <property type="component" value="Unassembled WGS sequence"/>
</dbReference>